<accession>A0ABS2DT82</accession>
<evidence type="ECO:0000256" key="1">
    <source>
        <dbReference type="SAM" id="SignalP"/>
    </source>
</evidence>
<reference evidence="3 4" key="1">
    <citation type="journal article" date="2021" name="Sci. Rep.">
        <title>The distribution of antibiotic resistance genes in chicken gut microbiota commensals.</title>
        <authorList>
            <person name="Juricova H."/>
            <person name="Matiasovicova J."/>
            <person name="Kubasova T."/>
            <person name="Cejkova D."/>
            <person name="Rychlik I."/>
        </authorList>
    </citation>
    <scope>NUCLEOTIDE SEQUENCE [LARGE SCALE GENOMIC DNA]</scope>
    <source>
        <strain evidence="3 4">An829</strain>
    </source>
</reference>
<dbReference type="InterPro" id="IPR011050">
    <property type="entry name" value="Pectin_lyase_fold/virulence"/>
</dbReference>
<dbReference type="InterPro" id="IPR036709">
    <property type="entry name" value="Autotransporte_beta_dom_sf"/>
</dbReference>
<dbReference type="EMBL" id="JACJJC010000013">
    <property type="protein sequence ID" value="MBM6704516.1"/>
    <property type="molecule type" value="Genomic_DNA"/>
</dbReference>
<feature type="domain" description="Autotransporter" evidence="2">
    <location>
        <begin position="1134"/>
        <end position="1396"/>
    </location>
</feature>
<keyword evidence="1" id="KW-0732">Signal</keyword>
<gene>
    <name evidence="3" type="ORF">H6A60_08480</name>
</gene>
<dbReference type="RefSeq" id="WP_205103451.1">
    <property type="nucleotide sequence ID" value="NZ_JACJJC010000013.1"/>
</dbReference>
<name>A0ABS2DT82_9BURK</name>
<dbReference type="PANTHER" id="PTHR11319:SF35">
    <property type="entry name" value="OUTER MEMBRANE PROTEIN PMPC-RELATED"/>
    <property type="match status" value="1"/>
</dbReference>
<evidence type="ECO:0000313" key="3">
    <source>
        <dbReference type="EMBL" id="MBM6704516.1"/>
    </source>
</evidence>
<dbReference type="InterPro" id="IPR005546">
    <property type="entry name" value="Autotransporte_beta"/>
</dbReference>
<comment type="caution">
    <text evidence="3">The sequence shown here is derived from an EMBL/GenBank/DDBJ whole genome shotgun (WGS) entry which is preliminary data.</text>
</comment>
<dbReference type="Pfam" id="PF03797">
    <property type="entry name" value="Autotransporter"/>
    <property type="match status" value="1"/>
</dbReference>
<dbReference type="Gene3D" id="2.40.128.130">
    <property type="entry name" value="Autotransporter beta-domain"/>
    <property type="match status" value="1"/>
</dbReference>
<dbReference type="Proteomes" id="UP000715095">
    <property type="component" value="Unassembled WGS sequence"/>
</dbReference>
<dbReference type="PANTHER" id="PTHR11319">
    <property type="entry name" value="G PROTEIN-COUPLED RECEPTOR-RELATED"/>
    <property type="match status" value="1"/>
</dbReference>
<sequence length="1396" mass="144560">MNQKFIGSKTMIALAIASMMAGTAFAHEDGQLSAKTNTVVGAEEGKTNATINYASQEAAKAELESFVNIVGNVATVKDADGQFGSAGTANFTIAHVTDGWDKDTPAIVVSNGTLEGFTGPDVNTKHAGLLFTIDGTSALKLSGMNVKDNKAAEPRGMVRAEKGGKLDVADSTFTGNEGVLGAALSYFEAEGSVVDSRFAGNKSASHGGAMYVTGGKVAIENAIFTDNEAAKQGGALQVSGGNFDTTLTLKDVVFSGNKSTISKNVSTNLHAGGALMVNGGGSSRTKVSAQNIEFTNNTVASGNGGALAVTGGGDFDLKSGSFTGNQASGGGAVAVYHGNASFTDVDFRDNRSNGWGGAVMVDVTGSTVEFRAAEKDVVVAGNMAGDAGSFTGKLYDGYTGGFLHLKGATTADFDIAEGRTMTIGQAGSAATRNLDSITSSDSSAVITKTGEGSLVINSNTQAFAGKFNVSAGSVEMATGIGEYQIKPDAQAAFTVADHASAKIGTITGGKTTYTNNGELTIDTLHFTKDHALAFTNNDVLTIGAVVVDEDAKAATITNGKEGEVYTSWRNLFTADTEADSGYVKSDFMNAIEGGTIIETEYAGGYDLDDLKKLNTGDQKFAFENATLNNKKDGSRYTLADVEGLPYVKATVDNADVSAEVTKTTGISALNFALTEADKNKGVSVSASNAVLSIDGDVSGNLITGVADDKVITFKTESGSILLGESDKATKLVNNVAFEGDVTVNGNLSAQKSVSIGTKGNLLVAEGARVSTLDGVSVSDSGKLNIAGSLSTKFIESFADNTDDAGINVAGTLVVTGVKPGTAAAARATPEENATFENAFDGSWLTGAFAKTQGAVIAFAENESSLADIQAYFGDKVDAHKILYVGGQVKLADAGLTIADATAENENADTLMVNLGAAATRAGFNAEDGILSGDVSFNAEGEGSMSLVFTNLTQAATVLDENGVRYVKLAMGITNNAGQALDIDLGSQYYDVTNAIDGTNGRVYFNVDDELVDRNLGDFWGVDTVKQSLAGVNTDSNKLVSQLARAEFDGDAFDRAYAEANGIDDLAGLTDEALDAYQDTKAAAENGFYDRLANEASTVANMAAAGGVYNVMLDAIEQNAKVLNRRMMVANSIVRAESGVTPWVDVFGTWNTADSLYGSSGYEADIYGAALGADWTAPCGAIVGAAVTVGTGDANSVDAATKVDNDVDFYGFSIYSAHQVGNFNGKIDIGYMRTENDLKSSVMGTRYSEDLDADAFTVGLGGEYLVNAGAFNVVPHAGLRYTHLKVDDLSIDVSNESMNVFQLPVGVTVSGTFETAGMKMAPMFDLSFVPAFGDKDAVAKFGNAEEVTRVVDTTPIQATFGLNAQVDAWTIGVNYELGVGGDARLNNSFNLNARYTF</sequence>
<dbReference type="PROSITE" id="PS51208">
    <property type="entry name" value="AUTOTRANSPORTER"/>
    <property type="match status" value="1"/>
</dbReference>
<keyword evidence="4" id="KW-1185">Reference proteome</keyword>
<dbReference type="SUPFAM" id="SSF51126">
    <property type="entry name" value="Pectin lyase-like"/>
    <property type="match status" value="1"/>
</dbReference>
<evidence type="ECO:0000313" key="4">
    <source>
        <dbReference type="Proteomes" id="UP000715095"/>
    </source>
</evidence>
<feature type="chain" id="PRO_5045558494" evidence="1">
    <location>
        <begin position="27"/>
        <end position="1396"/>
    </location>
</feature>
<evidence type="ECO:0000259" key="2">
    <source>
        <dbReference type="PROSITE" id="PS51208"/>
    </source>
</evidence>
<protein>
    <submittedName>
        <fullName evidence="3">Autotransporter domain-containing protein</fullName>
    </submittedName>
</protein>
<proteinExistence type="predicted"/>
<dbReference type="SMART" id="SM00869">
    <property type="entry name" value="Autotransporter"/>
    <property type="match status" value="1"/>
</dbReference>
<organism evidence="3 4">
    <name type="scientific">Sutterella massiliensis</name>
    <dbReference type="NCBI Taxonomy" id="1816689"/>
    <lineage>
        <taxon>Bacteria</taxon>
        <taxon>Pseudomonadati</taxon>
        <taxon>Pseudomonadota</taxon>
        <taxon>Betaproteobacteria</taxon>
        <taxon>Burkholderiales</taxon>
        <taxon>Sutterellaceae</taxon>
        <taxon>Sutterella</taxon>
    </lineage>
</organism>
<feature type="signal peptide" evidence="1">
    <location>
        <begin position="1"/>
        <end position="26"/>
    </location>
</feature>
<dbReference type="SUPFAM" id="SSF103515">
    <property type="entry name" value="Autotransporter"/>
    <property type="match status" value="1"/>
</dbReference>